<dbReference type="InterPro" id="IPR032675">
    <property type="entry name" value="LRR_dom_sf"/>
</dbReference>
<accession>A0A0W0ZAP4</accession>
<dbReference type="InterPro" id="IPR050767">
    <property type="entry name" value="Sel1_AlgK"/>
</dbReference>
<dbReference type="PANTHER" id="PTHR11102:SF160">
    <property type="entry name" value="ERAD-ASSOCIATED E3 UBIQUITIN-PROTEIN LIGASE COMPONENT HRD3"/>
    <property type="match status" value="1"/>
</dbReference>
<dbReference type="InterPro" id="IPR011990">
    <property type="entry name" value="TPR-like_helical_dom_sf"/>
</dbReference>
<dbReference type="SUPFAM" id="SSF81901">
    <property type="entry name" value="HCP-like"/>
    <property type="match status" value="1"/>
</dbReference>
<name>A0A0W0ZAP4_LEGSP</name>
<dbReference type="Pfam" id="PF08238">
    <property type="entry name" value="Sel1"/>
    <property type="match status" value="3"/>
</dbReference>
<protein>
    <submittedName>
        <fullName evidence="1">TPR repeat-containing protein</fullName>
    </submittedName>
</protein>
<dbReference type="SUPFAM" id="SSF52047">
    <property type="entry name" value="RNI-like"/>
    <property type="match status" value="1"/>
</dbReference>
<dbReference type="STRING" id="452.Lspi_0256"/>
<evidence type="ECO:0000313" key="2">
    <source>
        <dbReference type="Proteomes" id="UP000054877"/>
    </source>
</evidence>
<dbReference type="OrthoDB" id="8561742at2"/>
<dbReference type="InterPro" id="IPR006597">
    <property type="entry name" value="Sel1-like"/>
</dbReference>
<dbReference type="RefSeq" id="WP_058482197.1">
    <property type="nucleotide sequence ID" value="NZ_CAAAII010000008.1"/>
</dbReference>
<keyword evidence="2" id="KW-1185">Reference proteome</keyword>
<dbReference type="Gene3D" id="1.25.40.10">
    <property type="entry name" value="Tetratricopeptide repeat domain"/>
    <property type="match status" value="1"/>
</dbReference>
<proteinExistence type="predicted"/>
<gene>
    <name evidence="1" type="ORF">Lspi_0256</name>
</gene>
<evidence type="ECO:0000313" key="1">
    <source>
        <dbReference type="EMBL" id="KTD66193.1"/>
    </source>
</evidence>
<comment type="caution">
    <text evidence="1">The sequence shown here is derived from an EMBL/GenBank/DDBJ whole genome shotgun (WGS) entry which is preliminary data.</text>
</comment>
<dbReference type="EMBL" id="LNYX01000002">
    <property type="protein sequence ID" value="KTD66193.1"/>
    <property type="molecule type" value="Genomic_DNA"/>
</dbReference>
<dbReference type="Proteomes" id="UP000054877">
    <property type="component" value="Unassembled WGS sequence"/>
</dbReference>
<dbReference type="SMART" id="SM00671">
    <property type="entry name" value="SEL1"/>
    <property type="match status" value="3"/>
</dbReference>
<dbReference type="Gene3D" id="3.80.10.10">
    <property type="entry name" value="Ribonuclease Inhibitor"/>
    <property type="match status" value="1"/>
</dbReference>
<reference evidence="1 2" key="1">
    <citation type="submission" date="2015-11" db="EMBL/GenBank/DDBJ databases">
        <title>Genomic analysis of 38 Legionella species identifies large and diverse effector repertoires.</title>
        <authorList>
            <person name="Burstein D."/>
            <person name="Amaro F."/>
            <person name="Zusman T."/>
            <person name="Lifshitz Z."/>
            <person name="Cohen O."/>
            <person name="Gilbert J.A."/>
            <person name="Pupko T."/>
            <person name="Shuman H.A."/>
            <person name="Segal G."/>
        </authorList>
    </citation>
    <scope>NUCLEOTIDE SEQUENCE [LARGE SCALE GENOMIC DNA]</scope>
    <source>
        <strain evidence="1 2">Mt.St.Helens-9</strain>
    </source>
</reference>
<dbReference type="PATRIC" id="fig|452.5.peg.281"/>
<dbReference type="AlphaFoldDB" id="A0A0W0ZAP4"/>
<sequence>MPTRITHHIRDYEKIGRIRVTGDEPVDLEAIDAFLMCHSDISKIDLSHNDFAIDTLYSILHRIFIWNDECSRTVRRLDLSHNNLGEKPLAGLLDTLRIFKKIKYCNLSNNAWRHYKPYDLFRVFSVTMNSNIELSRDDLFSLLPTQLEAIKEARLGYQNIFIETSGIAREIAGNTACFEKRAQENQRDSLLRELNLYKGLDPYHDLDPEQDPDPDIDTAVCNSTKVGEALYNIGRIYCRLKWYGDACYYLEKIAGWDDGRRSDVQTLLGVSYYHGRRTDINQKQAWECFKQASEKESAKALYNLSWLYLFGEGCERDFDEAIACLEKAADMNLAQAQYNLGYFYLKGFTGFIRPDTDIAVEWLKKAAKQGHIKAFEFLKGIEHHFDAWQFIRDFETFLKKSPRFMLSCDHDDPELVNARGLNEALWEQIWLKTNEVSSASYRDGFFPKDCKGKQRVDNPSDAFVDGYACSSI</sequence>
<dbReference type="PANTHER" id="PTHR11102">
    <property type="entry name" value="SEL-1-LIKE PROTEIN"/>
    <property type="match status" value="1"/>
</dbReference>
<organism evidence="1 2">
    <name type="scientific">Legionella spiritensis</name>
    <dbReference type="NCBI Taxonomy" id="452"/>
    <lineage>
        <taxon>Bacteria</taxon>
        <taxon>Pseudomonadati</taxon>
        <taxon>Pseudomonadota</taxon>
        <taxon>Gammaproteobacteria</taxon>
        <taxon>Legionellales</taxon>
        <taxon>Legionellaceae</taxon>
        <taxon>Legionella</taxon>
    </lineage>
</organism>